<dbReference type="HOGENOM" id="CLU_123452_0_0_1"/>
<dbReference type="Pfam" id="PF09044">
    <property type="entry name" value="Kp4"/>
    <property type="match status" value="1"/>
</dbReference>
<keyword evidence="4" id="KW-1185">Reference proteome</keyword>
<evidence type="ECO:0000259" key="2">
    <source>
        <dbReference type="Pfam" id="PF09044"/>
    </source>
</evidence>
<protein>
    <recommendedName>
        <fullName evidence="2">Killer toxin Kp4 domain-containing protein</fullName>
    </recommendedName>
</protein>
<name>A0A0A1SK04_9HYPO</name>
<feature type="chain" id="PRO_5001989526" description="Killer toxin Kp4 domain-containing protein" evidence="1">
    <location>
        <begin position="18"/>
        <end position="120"/>
    </location>
</feature>
<reference evidence="3 4" key="1">
    <citation type="journal article" date="2015" name="Genome Announc.">
        <title>Draft Genome Sequence and Gene Annotation of the Entomopathogenic Fungus Verticillium hemipterigenum.</title>
        <authorList>
            <person name="Horn F."/>
            <person name="Habel A."/>
            <person name="Scharf D.H."/>
            <person name="Dworschak J."/>
            <person name="Brakhage A.A."/>
            <person name="Guthke R."/>
            <person name="Hertweck C."/>
            <person name="Linde J."/>
        </authorList>
    </citation>
    <scope>NUCLEOTIDE SEQUENCE [LARGE SCALE GENOMIC DNA]</scope>
</reference>
<gene>
    <name evidence="3" type="ORF">VHEMI00729</name>
</gene>
<dbReference type="InterPro" id="IPR015131">
    <property type="entry name" value="Killer_tox_Kp4"/>
</dbReference>
<dbReference type="AlphaFoldDB" id="A0A0A1SK04"/>
<dbReference type="InterPro" id="IPR011329">
    <property type="entry name" value="Killer_tox_Kp4/SMK"/>
</dbReference>
<dbReference type="Proteomes" id="UP000039046">
    <property type="component" value="Unassembled WGS sequence"/>
</dbReference>
<sequence length="120" mass="12171">MQFSILSIAALISSVAAGGINCNGSGACKANDAKLSDILNQINQIKAQGNGGHNYGTGIQLACADGQYGPICAYYQKGASGTADRAAGLVQDLINHGCKQCGSIPTEPGNDVNKGELTVK</sequence>
<dbReference type="OrthoDB" id="4177994at2759"/>
<evidence type="ECO:0000313" key="3">
    <source>
        <dbReference type="EMBL" id="CEJ80553.1"/>
    </source>
</evidence>
<dbReference type="Gene3D" id="3.30.430.10">
    <property type="entry name" value="Killer Toxin P4, subunit A"/>
    <property type="match status" value="1"/>
</dbReference>
<evidence type="ECO:0000313" key="4">
    <source>
        <dbReference type="Proteomes" id="UP000039046"/>
    </source>
</evidence>
<dbReference type="SUPFAM" id="SSF55221">
    <property type="entry name" value="Yeast killer toxins"/>
    <property type="match status" value="1"/>
</dbReference>
<dbReference type="EMBL" id="CDHN01000001">
    <property type="protein sequence ID" value="CEJ80553.1"/>
    <property type="molecule type" value="Genomic_DNA"/>
</dbReference>
<accession>A0A0A1SK04</accession>
<keyword evidence="1" id="KW-0732">Signal</keyword>
<proteinExistence type="predicted"/>
<feature type="domain" description="Killer toxin Kp4" evidence="2">
    <location>
        <begin position="7"/>
        <end position="119"/>
    </location>
</feature>
<feature type="signal peptide" evidence="1">
    <location>
        <begin position="1"/>
        <end position="17"/>
    </location>
</feature>
<dbReference type="GO" id="GO:0005576">
    <property type="term" value="C:extracellular region"/>
    <property type="evidence" value="ECO:0007669"/>
    <property type="project" value="InterPro"/>
</dbReference>
<evidence type="ECO:0000256" key="1">
    <source>
        <dbReference type="SAM" id="SignalP"/>
    </source>
</evidence>
<organism evidence="3 4">
    <name type="scientific">[Torrubiella] hemipterigena</name>
    <dbReference type="NCBI Taxonomy" id="1531966"/>
    <lineage>
        <taxon>Eukaryota</taxon>
        <taxon>Fungi</taxon>
        <taxon>Dikarya</taxon>
        <taxon>Ascomycota</taxon>
        <taxon>Pezizomycotina</taxon>
        <taxon>Sordariomycetes</taxon>
        <taxon>Hypocreomycetidae</taxon>
        <taxon>Hypocreales</taxon>
        <taxon>Clavicipitaceae</taxon>
        <taxon>Clavicipitaceae incertae sedis</taxon>
        <taxon>'Torrubiella' clade</taxon>
    </lineage>
</organism>